<evidence type="ECO:0000256" key="5">
    <source>
        <dbReference type="PIRSR" id="PIRSR615500-1"/>
    </source>
</evidence>
<keyword evidence="3 6" id="KW-0378">Hydrolase</keyword>
<dbReference type="InterPro" id="IPR034058">
    <property type="entry name" value="TagA/B/C/D_pept_dom"/>
</dbReference>
<evidence type="ECO:0000256" key="6">
    <source>
        <dbReference type="PROSITE-ProRule" id="PRU01240"/>
    </source>
</evidence>
<dbReference type="AlphaFoldDB" id="A0A368JQN2"/>
<dbReference type="PRINTS" id="PR00723">
    <property type="entry name" value="SUBTILISIN"/>
</dbReference>
<comment type="caution">
    <text evidence="9">The sequence shown here is derived from an EMBL/GenBank/DDBJ whole genome shotgun (WGS) entry which is preliminary data.</text>
</comment>
<dbReference type="InterPro" id="IPR015500">
    <property type="entry name" value="Peptidase_S8_subtilisin-rel"/>
</dbReference>
<keyword evidence="2 6" id="KW-0645">Protease</keyword>
<dbReference type="PANTHER" id="PTHR43399">
    <property type="entry name" value="SUBTILISIN-RELATED"/>
    <property type="match status" value="1"/>
</dbReference>
<dbReference type="PANTHER" id="PTHR43399:SF4">
    <property type="entry name" value="CELL WALL-ASSOCIATED PROTEASE"/>
    <property type="match status" value="1"/>
</dbReference>
<feature type="active site" description="Charge relay system" evidence="5 6">
    <location>
        <position position="540"/>
    </location>
</feature>
<feature type="active site" description="Charge relay system" evidence="5 6">
    <location>
        <position position="280"/>
    </location>
</feature>
<feature type="region of interest" description="Disordered" evidence="7">
    <location>
        <begin position="304"/>
        <end position="329"/>
    </location>
</feature>
<gene>
    <name evidence="9" type="ORF">DUE52_09170</name>
</gene>
<evidence type="ECO:0000256" key="1">
    <source>
        <dbReference type="ARBA" id="ARBA00011073"/>
    </source>
</evidence>
<dbReference type="PROSITE" id="PS51892">
    <property type="entry name" value="SUBTILASE"/>
    <property type="match status" value="1"/>
</dbReference>
<organism evidence="9 10">
    <name type="scientific">Larkinella punicea</name>
    <dbReference type="NCBI Taxonomy" id="2315727"/>
    <lineage>
        <taxon>Bacteria</taxon>
        <taxon>Pseudomonadati</taxon>
        <taxon>Bacteroidota</taxon>
        <taxon>Cytophagia</taxon>
        <taxon>Cytophagales</taxon>
        <taxon>Spirosomataceae</taxon>
        <taxon>Larkinella</taxon>
    </lineage>
</organism>
<reference evidence="9 10" key="1">
    <citation type="submission" date="2018-07" db="EMBL/GenBank/DDBJ databases">
        <title>Genome analysis of Larkinella rosea.</title>
        <authorList>
            <person name="Zhou Z."/>
            <person name="Wang G."/>
        </authorList>
    </citation>
    <scope>NUCLEOTIDE SEQUENCE [LARGE SCALE GENOMIC DNA]</scope>
    <source>
        <strain evidence="10">zzj9</strain>
    </source>
</reference>
<dbReference type="Gene3D" id="2.60.120.380">
    <property type="match status" value="1"/>
</dbReference>
<dbReference type="EMBL" id="QOWE01000006">
    <property type="protein sequence ID" value="RCR69987.1"/>
    <property type="molecule type" value="Genomic_DNA"/>
</dbReference>
<feature type="domain" description="Peptidase S8/S53" evidence="8">
    <location>
        <begin position="271"/>
        <end position="602"/>
    </location>
</feature>
<evidence type="ECO:0000256" key="4">
    <source>
        <dbReference type="ARBA" id="ARBA00022825"/>
    </source>
</evidence>
<dbReference type="PROSITE" id="PS00137">
    <property type="entry name" value="SUBTILASE_HIS"/>
    <property type="match status" value="1"/>
</dbReference>
<dbReference type="PROSITE" id="PS00138">
    <property type="entry name" value="SUBTILASE_SER"/>
    <property type="match status" value="1"/>
</dbReference>
<accession>A0A368JQN2</accession>
<dbReference type="GO" id="GO:0006508">
    <property type="term" value="P:proteolysis"/>
    <property type="evidence" value="ECO:0007669"/>
    <property type="project" value="UniProtKB-KW"/>
</dbReference>
<dbReference type="CDD" id="cd04842">
    <property type="entry name" value="Peptidases_S8_Kp43_protease"/>
    <property type="match status" value="1"/>
</dbReference>
<evidence type="ECO:0000259" key="8">
    <source>
        <dbReference type="Pfam" id="PF00082"/>
    </source>
</evidence>
<proteinExistence type="inferred from homology"/>
<evidence type="ECO:0000256" key="3">
    <source>
        <dbReference type="ARBA" id="ARBA00022801"/>
    </source>
</evidence>
<protein>
    <recommendedName>
        <fullName evidence="8">Peptidase S8/S53 domain-containing protein</fullName>
    </recommendedName>
</protein>
<sequence>MAIKRVIAHFMHEFEQDAARQLLSQAEETESFVIGSADDTQIAALREQGLIVEEIPVSEPPADDVEPRRAGSFSIGRPRGGFVENAEDFPRDIDFYKVYLNGPLLESQRDRLRVLDVNPIEFFPPNSFSARLSIAQVQDLRNELFVTDVVLYTTPAIRSRTATRGVGGGIPQLGSIKTYDVLLHLPDDLDIVVDALRDRNALVVQAKDRKVRIQALEDDPLLDDLRSMSEVFDIEEYISPKLFNDAARQLLRIDNAPVPPGLTTTNIPQTGKGQIVGVADTGIDDTHPDLVNRLIGAVGLGRPGDHSDPNGHGTHVAGSVAGDGSASGGAIKGTAPEASIFFQSLLDARGELGGLPLNLADLFEEAYRRGARIHNNSWGANTEARYTFNSNEVDEYVDQHRDMLIVIAAGNDGDASKASQRVQPGFADWLSVGSPATAKNALTVGASRSNRTTGGLAALTYGNVWSGSFPVNPSSSETVSGDPTSLAEFSSRGPCDDERIKPDVVAPGTDIVSAKSKLAPLRNFWGPDTRPEYAYNGGTSMASPLVAGCAALVRQYYIEDRNLAEPSAALLRATLVNGTKWLTGRSAVAEHPTLPNFHQGFGGIDMGRTIPNAAETFDLVFIDSWKNDPQLRFVRTGQRFQFAFNLPAASWLRLCLVYTDSPGRSLQNDLDLTLEYRPAAGPATKWVGNQDAVANQLLKTPDRKNNVEVIRLETAQPGRYLIKVSAYNIPKPISQDFALVLTAPSIQNFGRI</sequence>
<dbReference type="SUPFAM" id="SSF52743">
    <property type="entry name" value="Subtilisin-like"/>
    <property type="match status" value="1"/>
</dbReference>
<dbReference type="Pfam" id="PF00082">
    <property type="entry name" value="Peptidase_S8"/>
    <property type="match status" value="1"/>
</dbReference>
<dbReference type="SUPFAM" id="SSF49785">
    <property type="entry name" value="Galactose-binding domain-like"/>
    <property type="match status" value="1"/>
</dbReference>
<dbReference type="InterPro" id="IPR000209">
    <property type="entry name" value="Peptidase_S8/S53_dom"/>
</dbReference>
<dbReference type="InterPro" id="IPR023828">
    <property type="entry name" value="Peptidase_S8_Ser-AS"/>
</dbReference>
<dbReference type="InterPro" id="IPR008979">
    <property type="entry name" value="Galactose-bd-like_sf"/>
</dbReference>
<dbReference type="RefSeq" id="WP_114405686.1">
    <property type="nucleotide sequence ID" value="NZ_QOWE01000006.1"/>
</dbReference>
<dbReference type="InterPro" id="IPR051048">
    <property type="entry name" value="Peptidase_S8/S53_subtilisin"/>
</dbReference>
<keyword evidence="10" id="KW-1185">Reference proteome</keyword>
<dbReference type="Proteomes" id="UP000253383">
    <property type="component" value="Unassembled WGS sequence"/>
</dbReference>
<dbReference type="InterPro" id="IPR036852">
    <property type="entry name" value="Peptidase_S8/S53_dom_sf"/>
</dbReference>
<evidence type="ECO:0000313" key="9">
    <source>
        <dbReference type="EMBL" id="RCR69987.1"/>
    </source>
</evidence>
<comment type="similarity">
    <text evidence="1 6">Belongs to the peptidase S8 family.</text>
</comment>
<evidence type="ECO:0000256" key="2">
    <source>
        <dbReference type="ARBA" id="ARBA00022670"/>
    </source>
</evidence>
<dbReference type="GO" id="GO:0004252">
    <property type="term" value="F:serine-type endopeptidase activity"/>
    <property type="evidence" value="ECO:0007669"/>
    <property type="project" value="UniProtKB-UniRule"/>
</dbReference>
<dbReference type="OrthoDB" id="9792152at2"/>
<evidence type="ECO:0000256" key="7">
    <source>
        <dbReference type="SAM" id="MobiDB-lite"/>
    </source>
</evidence>
<feature type="active site" description="Charge relay system" evidence="5 6">
    <location>
        <position position="312"/>
    </location>
</feature>
<keyword evidence="4 6" id="KW-0720">Serine protease</keyword>
<dbReference type="Gene3D" id="3.40.50.200">
    <property type="entry name" value="Peptidase S8/S53 domain"/>
    <property type="match status" value="1"/>
</dbReference>
<name>A0A368JQN2_9BACT</name>
<dbReference type="InterPro" id="IPR022398">
    <property type="entry name" value="Peptidase_S8_His-AS"/>
</dbReference>
<evidence type="ECO:0000313" key="10">
    <source>
        <dbReference type="Proteomes" id="UP000253383"/>
    </source>
</evidence>